<reference evidence="11 12" key="1">
    <citation type="submission" date="2022-01" db="EMBL/GenBank/DDBJ databases">
        <title>Whole genome-based taxonomy of the Shewanellaceae.</title>
        <authorList>
            <person name="Martin-Rodriguez A.J."/>
        </authorList>
    </citation>
    <scope>NUCLEOTIDE SEQUENCE [LARGE SCALE GENOMIC DNA]</scope>
    <source>
        <strain evidence="11 12">DSM 21332</strain>
    </source>
</reference>
<evidence type="ECO:0000256" key="1">
    <source>
        <dbReference type="ARBA" id="ARBA00003041"/>
    </source>
</evidence>
<evidence type="ECO:0000256" key="9">
    <source>
        <dbReference type="ARBA" id="ARBA00023225"/>
    </source>
</evidence>
<evidence type="ECO:0000256" key="3">
    <source>
        <dbReference type="ARBA" id="ARBA00006602"/>
    </source>
</evidence>
<dbReference type="PANTHER" id="PTHR34982">
    <property type="entry name" value="YOP PROTEINS TRANSLOCATION PROTEIN L"/>
    <property type="match status" value="1"/>
</dbReference>
<dbReference type="NCBIfam" id="NF009925">
    <property type="entry name" value="PRK13386.1"/>
    <property type="match status" value="1"/>
</dbReference>
<evidence type="ECO:0000256" key="5">
    <source>
        <dbReference type="ARBA" id="ARBA00022448"/>
    </source>
</evidence>
<keyword evidence="5" id="KW-0813">Transport</keyword>
<evidence type="ECO:0000256" key="8">
    <source>
        <dbReference type="ARBA" id="ARBA00022927"/>
    </source>
</evidence>
<gene>
    <name evidence="11" type="ORF">L2725_14945</name>
</gene>
<sequence length="236" mass="26162">MESTRWRLNGTFARRHQFAPLQAREAGEADAGEWQDYQQAFDKGYDEGVSQGYEAGRQNGEEEGKRAGYAAGFHQGRVEGQQQGKMDIDQQLNEIITPISALKALLEEGHKQQVLEQQQLIVDLVRRVAHQVIRCELTLQPQQIIALVEETLSALPANAKDIRIHLQPAAVNELEQLAPEKIKDWHLVADASISQGGCRVISDQCDADASVETRLDTCMDQVEAHLARQTEAGVGA</sequence>
<dbReference type="Proteomes" id="UP001202831">
    <property type="component" value="Unassembled WGS sequence"/>
</dbReference>
<evidence type="ECO:0000313" key="12">
    <source>
        <dbReference type="Proteomes" id="UP001202831"/>
    </source>
</evidence>
<comment type="function">
    <text evidence="1">Needed for flagellar regrowth and assembly.</text>
</comment>
<keyword evidence="6" id="KW-0963">Cytoplasm</keyword>
<evidence type="ECO:0000259" key="10">
    <source>
        <dbReference type="Pfam" id="PF02108"/>
    </source>
</evidence>
<dbReference type="Pfam" id="PF02108">
    <property type="entry name" value="FliH"/>
    <property type="match status" value="1"/>
</dbReference>
<keyword evidence="12" id="KW-1185">Reference proteome</keyword>
<evidence type="ECO:0000256" key="2">
    <source>
        <dbReference type="ARBA" id="ARBA00004496"/>
    </source>
</evidence>
<dbReference type="PRINTS" id="PR01003">
    <property type="entry name" value="FLGFLIH"/>
</dbReference>
<keyword evidence="11" id="KW-0969">Cilium</keyword>
<comment type="subcellular location">
    <subcellularLocation>
        <location evidence="2">Cytoplasm</location>
    </subcellularLocation>
</comment>
<organism evidence="11 12">
    <name type="scientific">Shewanella corallii</name>
    <dbReference type="NCBI Taxonomy" id="560080"/>
    <lineage>
        <taxon>Bacteria</taxon>
        <taxon>Pseudomonadati</taxon>
        <taxon>Pseudomonadota</taxon>
        <taxon>Gammaproteobacteria</taxon>
        <taxon>Alteromonadales</taxon>
        <taxon>Shewanellaceae</taxon>
        <taxon>Shewanella</taxon>
    </lineage>
</organism>
<comment type="caution">
    <text evidence="11">The sequence shown here is derived from an EMBL/GenBank/DDBJ whole genome shotgun (WGS) entry which is preliminary data.</text>
</comment>
<feature type="domain" description="Flagellar assembly protein FliH/Type III secretion system HrpE" evidence="10">
    <location>
        <begin position="95"/>
        <end position="217"/>
    </location>
</feature>
<keyword evidence="7" id="KW-1005">Bacterial flagellum biogenesis</keyword>
<dbReference type="InterPro" id="IPR000563">
    <property type="entry name" value="Flag_FliH"/>
</dbReference>
<evidence type="ECO:0000313" key="11">
    <source>
        <dbReference type="EMBL" id="MCL2915056.1"/>
    </source>
</evidence>
<comment type="similarity">
    <text evidence="3">Belongs to the FliH family.</text>
</comment>
<dbReference type="InterPro" id="IPR051472">
    <property type="entry name" value="T3SS_Stator/FliH"/>
</dbReference>
<proteinExistence type="inferred from homology"/>
<keyword evidence="8" id="KW-0653">Protein transport</keyword>
<dbReference type="EMBL" id="JAKIKT010000006">
    <property type="protein sequence ID" value="MCL2915056.1"/>
    <property type="molecule type" value="Genomic_DNA"/>
</dbReference>
<name>A0ABT0N9C9_9GAMM</name>
<dbReference type="InterPro" id="IPR018035">
    <property type="entry name" value="Flagellar_FliH/T3SS_HrpE"/>
</dbReference>
<evidence type="ECO:0000256" key="4">
    <source>
        <dbReference type="ARBA" id="ARBA00016507"/>
    </source>
</evidence>
<protein>
    <recommendedName>
        <fullName evidence="4">Flagellar assembly protein FliH</fullName>
    </recommendedName>
</protein>
<keyword evidence="11" id="KW-0282">Flagellum</keyword>
<evidence type="ECO:0000256" key="7">
    <source>
        <dbReference type="ARBA" id="ARBA00022795"/>
    </source>
</evidence>
<evidence type="ECO:0000256" key="6">
    <source>
        <dbReference type="ARBA" id="ARBA00022490"/>
    </source>
</evidence>
<dbReference type="RefSeq" id="WP_249249671.1">
    <property type="nucleotide sequence ID" value="NZ_JAKIKT010000006.1"/>
</dbReference>
<accession>A0ABT0N9C9</accession>
<dbReference type="PANTHER" id="PTHR34982:SF1">
    <property type="entry name" value="FLAGELLAR ASSEMBLY PROTEIN FLIH"/>
    <property type="match status" value="1"/>
</dbReference>
<keyword evidence="9" id="KW-1006">Bacterial flagellum protein export</keyword>
<keyword evidence="11" id="KW-0966">Cell projection</keyword>